<accession>A0A8C3NME6</accession>
<evidence type="ECO:0000256" key="3">
    <source>
        <dbReference type="ARBA" id="ARBA00040657"/>
    </source>
</evidence>
<evidence type="ECO:0000256" key="5">
    <source>
        <dbReference type="ARBA" id="ARBA00046543"/>
    </source>
</evidence>
<evidence type="ECO:0000313" key="7">
    <source>
        <dbReference type="Ensembl" id="ENSCPVP00000021967.2"/>
    </source>
</evidence>
<dbReference type="SMART" id="SM00320">
    <property type="entry name" value="WD40"/>
    <property type="match status" value="5"/>
</dbReference>
<dbReference type="InterPro" id="IPR051150">
    <property type="entry name" value="SWT21/TCAB1_mRNA_Telomere"/>
</dbReference>
<dbReference type="InterPro" id="IPR015943">
    <property type="entry name" value="WD40/YVTN_repeat-like_dom_sf"/>
</dbReference>
<proteinExistence type="inferred from homology"/>
<dbReference type="Pfam" id="PF00400">
    <property type="entry name" value="WD40"/>
    <property type="match status" value="4"/>
</dbReference>
<evidence type="ECO:0000256" key="2">
    <source>
        <dbReference type="ARBA" id="ARBA00038279"/>
    </source>
</evidence>
<reference evidence="7" key="2">
    <citation type="submission" date="2025-09" db="UniProtKB">
        <authorList>
            <consortium name="Ensembl"/>
        </authorList>
    </citation>
    <scope>IDENTIFICATION</scope>
</reference>
<dbReference type="Proteomes" id="UP000694382">
    <property type="component" value="Unassembled WGS sequence"/>
</dbReference>
<evidence type="ECO:0000313" key="8">
    <source>
        <dbReference type="Proteomes" id="UP000694382"/>
    </source>
</evidence>
<feature type="region of interest" description="Disordered" evidence="6">
    <location>
        <begin position="396"/>
        <end position="450"/>
    </location>
</feature>
<name>A0A8C3NME6_GEOPR</name>
<dbReference type="PROSITE" id="PS50082">
    <property type="entry name" value="WD_REPEATS_2"/>
    <property type="match status" value="1"/>
</dbReference>
<dbReference type="AlphaFoldDB" id="A0A8C3NME6"/>
<dbReference type="InterPro" id="IPR036322">
    <property type="entry name" value="WD40_repeat_dom_sf"/>
</dbReference>
<dbReference type="Gene3D" id="2.130.10.10">
    <property type="entry name" value="YVTN repeat-like/Quinoprotein amine dehydrogenase"/>
    <property type="match status" value="2"/>
</dbReference>
<comment type="subunit">
    <text evidence="5">Component of the telomerase holoenzyme complex composed of one molecule of TERT, one molecule of WRAP53/TCAB1, two molecules of H/ACA ribonucleoprotein complex subunits DKC1, NOP10, NHP2 and GAR1, and a telomerase RNA template component (TERC). The telomerase holoenzyme complex is associated with TEP1, SMG6/EST1A and POT1. Interacts with the chaperonin-containing T-complex (TRiC) complex; which mediates the folding of WRAP53/TCAB1. Interacts with COIL. Interacts with SMN1. Interacts with RNF8. Interacts with histone H2AX.</text>
</comment>
<dbReference type="GO" id="GO:0003723">
    <property type="term" value="F:RNA binding"/>
    <property type="evidence" value="ECO:0007669"/>
    <property type="project" value="TreeGrafter"/>
</dbReference>
<dbReference type="PANTHER" id="PTHR13211">
    <property type="entry name" value="TELOMERASE CAJAL BODY PROTEIN 1"/>
    <property type="match status" value="1"/>
</dbReference>
<evidence type="ECO:0000256" key="4">
    <source>
        <dbReference type="ARBA" id="ARBA00041558"/>
    </source>
</evidence>
<organism evidence="7 8">
    <name type="scientific">Geospiza parvula</name>
    <name type="common">Small tree-finch</name>
    <name type="synonym">Camarhynchus parvulus</name>
    <dbReference type="NCBI Taxonomy" id="87175"/>
    <lineage>
        <taxon>Eukaryota</taxon>
        <taxon>Metazoa</taxon>
        <taxon>Chordata</taxon>
        <taxon>Craniata</taxon>
        <taxon>Vertebrata</taxon>
        <taxon>Euteleostomi</taxon>
        <taxon>Archelosauria</taxon>
        <taxon>Archosauria</taxon>
        <taxon>Dinosauria</taxon>
        <taxon>Saurischia</taxon>
        <taxon>Theropoda</taxon>
        <taxon>Coelurosauria</taxon>
        <taxon>Aves</taxon>
        <taxon>Neognathae</taxon>
        <taxon>Neoaves</taxon>
        <taxon>Telluraves</taxon>
        <taxon>Australaves</taxon>
        <taxon>Passeriformes</taxon>
        <taxon>Thraupidae</taxon>
        <taxon>Camarhynchus</taxon>
    </lineage>
</organism>
<dbReference type="GO" id="GO:0015030">
    <property type="term" value="C:Cajal body"/>
    <property type="evidence" value="ECO:0007669"/>
    <property type="project" value="UniProtKB-SubCell"/>
</dbReference>
<accession>A0A8U8B245</accession>
<comment type="subcellular location">
    <subcellularLocation>
        <location evidence="1">Nucleus</location>
        <location evidence="1">Cajal body</location>
    </subcellularLocation>
</comment>
<comment type="similarity">
    <text evidence="2">Belongs to the TCAB1 family.</text>
</comment>
<dbReference type="GO" id="GO:0030576">
    <property type="term" value="P:Cajal body organization"/>
    <property type="evidence" value="ECO:0007669"/>
    <property type="project" value="TreeGrafter"/>
</dbReference>
<protein>
    <recommendedName>
        <fullName evidence="3">Telomerase Cajal body protein 1</fullName>
    </recommendedName>
    <alternativeName>
        <fullName evidence="4">WD repeat-containing protein 79</fullName>
    </alternativeName>
</protein>
<reference evidence="7" key="1">
    <citation type="submission" date="2025-08" db="UniProtKB">
        <authorList>
            <consortium name="Ensembl"/>
        </authorList>
    </citation>
    <scope>IDENTIFICATION</scope>
</reference>
<feature type="compositionally biased region" description="Basic and acidic residues" evidence="6">
    <location>
        <begin position="426"/>
        <end position="435"/>
    </location>
</feature>
<dbReference type="PANTHER" id="PTHR13211:SF0">
    <property type="entry name" value="TELOMERASE CAJAL BODY PROTEIN 1"/>
    <property type="match status" value="1"/>
</dbReference>
<dbReference type="InterPro" id="IPR001680">
    <property type="entry name" value="WD40_rpt"/>
</dbReference>
<dbReference type="SUPFAM" id="SSF50978">
    <property type="entry name" value="WD40 repeat-like"/>
    <property type="match status" value="1"/>
</dbReference>
<keyword evidence="8" id="KW-1185">Reference proteome</keyword>
<sequence length="450" mass="49310">MDWEWTGTDWEWTGIYWEWTGSTGTDWEWTGNGLGGTGMALVVTGMDWGVLGAGAVSGRSLLVRTGLYWSIWVHTNPYQSILVHTGLYWFILVCTSPYHSILVHTGPYWSVLVYTGPYQSISLDTGLYWSVLVHISPYWSIPFHTGLYWSVLGRVATSSRDSPVHLWDAFDGSLRGSFRAHNHLDEPVAPHSLAFTPDGSRLLGGFDGAVREFPTERPGRGGLQRKGSHGQRGLIGCLAFSPSQSLFACGSYGRSLGLYPLEGGGAVALWPRLPAAPTHLRFSPCGTHLYAGGRKDRHILCWDLRVPERPLLALPRRVATNQRVTFDLDPSGRFLVSGDTDGFVTVWDTLAPPGQGNPPELPPLFRFRALRDCVNGTSLHPALPLLATASGQRLFPAPWDSDSDSEGTQEGPAPGGDIRLQLWWWGHEDTPRDTPGDTPGDSGIGDSLPL</sequence>
<evidence type="ECO:0000256" key="1">
    <source>
        <dbReference type="ARBA" id="ARBA00004408"/>
    </source>
</evidence>
<dbReference type="Ensembl" id="ENSCPVT00000022939.2">
    <property type="protein sequence ID" value="ENSCPVP00000021967.2"/>
    <property type="gene ID" value="ENSCPVG00000015772.2"/>
</dbReference>
<evidence type="ECO:0000256" key="6">
    <source>
        <dbReference type="SAM" id="MobiDB-lite"/>
    </source>
</evidence>